<organism evidence="1 2">
    <name type="scientific">Bacillus wiedmannii</name>
    <dbReference type="NCBI Taxonomy" id="1890302"/>
    <lineage>
        <taxon>Bacteria</taxon>
        <taxon>Bacillati</taxon>
        <taxon>Bacillota</taxon>
        <taxon>Bacilli</taxon>
        <taxon>Bacillales</taxon>
        <taxon>Bacillaceae</taxon>
        <taxon>Bacillus</taxon>
        <taxon>Bacillus cereus group</taxon>
    </lineage>
</organism>
<gene>
    <name evidence="1" type="ORF">BC05F1_04172</name>
</gene>
<proteinExistence type="predicted"/>
<dbReference type="AlphaFoldDB" id="A0A1C4F9K5"/>
<reference evidence="2" key="1">
    <citation type="submission" date="2016-08" db="EMBL/GenBank/DDBJ databases">
        <authorList>
            <person name="Loux V."/>
            <person name="Rue O."/>
        </authorList>
    </citation>
    <scope>NUCLEOTIDE SEQUENCE [LARGE SCALE GENOMIC DNA]</scope>
    <source>
        <strain evidence="2">INRA Bc05-F1</strain>
    </source>
</reference>
<sequence length="343" mass="40422">MKTVGAEEYLKQSALEKIEHLKNLYKAEKNEELDIEIEVHVESKIPDGKYGGFSRFDGEKYSLVLYIDLIYTVDNFLFTLLEGVLPENEAVRKGFFNLLLPTEEYSLEKAKIFQMYLRDMSIDIIIYHEFGHILNGHLKYIHFDLKDNESTMHMDSSLNFIEPLESRTLEMDADAFAVTRIIARYAHDKSVEQVPLRVVYNKTHAFILNIISAVFVFSLSYNSLGRKRPKADLNEMKYLPPRTRLDHYIQCCINAYEHFNKEEPLDEEFKDMDFWREVVGNIEENANIYNRDVFSVGMQEISRDNNLEELQEGNLNHIYDLNNYWSNRLRAKLVKYAYFELAK</sequence>
<dbReference type="EMBL" id="FMBE01000014">
    <property type="protein sequence ID" value="SCC52697.1"/>
    <property type="molecule type" value="Genomic_DNA"/>
</dbReference>
<accession>A0A1C4F9K5</accession>
<evidence type="ECO:0000313" key="2">
    <source>
        <dbReference type="Proteomes" id="UP000196052"/>
    </source>
</evidence>
<dbReference type="RefSeq" id="WP_088123088.1">
    <property type="nucleotide sequence ID" value="NZ_FMBE01000014.1"/>
</dbReference>
<name>A0A1C4F9K5_9BACI</name>
<dbReference type="Proteomes" id="UP000196052">
    <property type="component" value="Unassembled WGS sequence"/>
</dbReference>
<protein>
    <submittedName>
        <fullName evidence="1">Uncharacterized protein</fullName>
    </submittedName>
</protein>
<evidence type="ECO:0000313" key="1">
    <source>
        <dbReference type="EMBL" id="SCC52697.1"/>
    </source>
</evidence>